<feature type="compositionally biased region" description="Polar residues" evidence="1">
    <location>
        <begin position="97"/>
        <end position="108"/>
    </location>
</feature>
<feature type="non-terminal residue" evidence="2">
    <location>
        <position position="1"/>
    </location>
</feature>
<accession>A0A448X074</accession>
<proteinExistence type="predicted"/>
<dbReference type="EMBL" id="CAAALY010068438">
    <property type="protein sequence ID" value="VEL24568.1"/>
    <property type="molecule type" value="Genomic_DNA"/>
</dbReference>
<feature type="region of interest" description="Disordered" evidence="1">
    <location>
        <begin position="95"/>
        <end position="117"/>
    </location>
</feature>
<evidence type="ECO:0000313" key="2">
    <source>
        <dbReference type="EMBL" id="VEL24568.1"/>
    </source>
</evidence>
<dbReference type="AlphaFoldDB" id="A0A448X074"/>
<feature type="compositionally biased region" description="Polar residues" evidence="1">
    <location>
        <begin position="49"/>
        <end position="59"/>
    </location>
</feature>
<evidence type="ECO:0000256" key="1">
    <source>
        <dbReference type="SAM" id="MobiDB-lite"/>
    </source>
</evidence>
<gene>
    <name evidence="2" type="ORF">PXEA_LOCUS18008</name>
</gene>
<name>A0A448X074_9PLAT</name>
<keyword evidence="3" id="KW-1185">Reference proteome</keyword>
<feature type="region of interest" description="Disordered" evidence="1">
    <location>
        <begin position="1"/>
        <end position="59"/>
    </location>
</feature>
<reference evidence="2" key="1">
    <citation type="submission" date="2018-11" db="EMBL/GenBank/DDBJ databases">
        <authorList>
            <consortium name="Pathogen Informatics"/>
        </authorList>
    </citation>
    <scope>NUCLEOTIDE SEQUENCE</scope>
</reference>
<comment type="caution">
    <text evidence="2">The sequence shown here is derived from an EMBL/GenBank/DDBJ whole genome shotgun (WGS) entry which is preliminary data.</text>
</comment>
<dbReference type="Proteomes" id="UP000784294">
    <property type="component" value="Unassembled WGS sequence"/>
</dbReference>
<evidence type="ECO:0000313" key="3">
    <source>
        <dbReference type="Proteomes" id="UP000784294"/>
    </source>
</evidence>
<protein>
    <submittedName>
        <fullName evidence="2">Uncharacterized protein</fullName>
    </submittedName>
</protein>
<feature type="compositionally biased region" description="Basic residues" evidence="1">
    <location>
        <begin position="11"/>
        <end position="21"/>
    </location>
</feature>
<sequence>MTEESLAPFNRNRRRFLRKQRQHESSSKANRQLVKKNPPSLSDGIDIRISSSNTSTRNGSASAEFKLLDWLQHLLHKVRCISCPSNPLTRDVAPLAVNSSSSGQTGVKNTEKAQESE</sequence>
<organism evidence="2 3">
    <name type="scientific">Protopolystoma xenopodis</name>
    <dbReference type="NCBI Taxonomy" id="117903"/>
    <lineage>
        <taxon>Eukaryota</taxon>
        <taxon>Metazoa</taxon>
        <taxon>Spiralia</taxon>
        <taxon>Lophotrochozoa</taxon>
        <taxon>Platyhelminthes</taxon>
        <taxon>Monogenea</taxon>
        <taxon>Polyopisthocotylea</taxon>
        <taxon>Polystomatidea</taxon>
        <taxon>Polystomatidae</taxon>
        <taxon>Protopolystoma</taxon>
    </lineage>
</organism>